<proteinExistence type="predicted"/>
<dbReference type="RefSeq" id="WP_378283724.1">
    <property type="nucleotide sequence ID" value="NZ_JBHSON010000028.1"/>
</dbReference>
<evidence type="ECO:0000256" key="2">
    <source>
        <dbReference type="SAM" id="Phobius"/>
    </source>
</evidence>
<keyword evidence="2" id="KW-0812">Transmembrane</keyword>
<feature type="region of interest" description="Disordered" evidence="1">
    <location>
        <begin position="91"/>
        <end position="112"/>
    </location>
</feature>
<gene>
    <name evidence="3" type="ORF">ACFPZN_20855</name>
</gene>
<evidence type="ECO:0000313" key="3">
    <source>
        <dbReference type="EMBL" id="MFC5748087.1"/>
    </source>
</evidence>
<keyword evidence="4" id="KW-1185">Reference proteome</keyword>
<dbReference type="EMBL" id="JBHSON010000028">
    <property type="protein sequence ID" value="MFC5748087.1"/>
    <property type="molecule type" value="Genomic_DNA"/>
</dbReference>
<keyword evidence="2" id="KW-0472">Membrane</keyword>
<evidence type="ECO:0000313" key="4">
    <source>
        <dbReference type="Proteomes" id="UP001596074"/>
    </source>
</evidence>
<accession>A0ABW0ZZF8</accession>
<sequence>MSTSEKSAQPENKDFPLGTTATTARLHTTIRRICYVLLFALVLEGAFTLPFSLVWYGWPTLSVQQICSGMHQVMYNDPTFHCKSPYPLSGPPFGGPAAHQGQTTAKDRWGIQPKPEYPSIGFRELITIYRENEKKAAAATPGG</sequence>
<dbReference type="Proteomes" id="UP001596074">
    <property type="component" value="Unassembled WGS sequence"/>
</dbReference>
<feature type="transmembrane region" description="Helical" evidence="2">
    <location>
        <begin position="33"/>
        <end position="58"/>
    </location>
</feature>
<keyword evidence="2" id="KW-1133">Transmembrane helix</keyword>
<reference evidence="4" key="1">
    <citation type="journal article" date="2019" name="Int. J. Syst. Evol. Microbiol.">
        <title>The Global Catalogue of Microorganisms (GCM) 10K type strain sequencing project: providing services to taxonomists for standard genome sequencing and annotation.</title>
        <authorList>
            <consortium name="The Broad Institute Genomics Platform"/>
            <consortium name="The Broad Institute Genome Sequencing Center for Infectious Disease"/>
            <person name="Wu L."/>
            <person name="Ma J."/>
        </authorList>
    </citation>
    <scope>NUCLEOTIDE SEQUENCE [LARGE SCALE GENOMIC DNA]</scope>
    <source>
        <strain evidence="4">KCTC 42087</strain>
    </source>
</reference>
<evidence type="ECO:0000256" key="1">
    <source>
        <dbReference type="SAM" id="MobiDB-lite"/>
    </source>
</evidence>
<comment type="caution">
    <text evidence="3">The sequence shown here is derived from an EMBL/GenBank/DDBJ whole genome shotgun (WGS) entry which is preliminary data.</text>
</comment>
<name>A0ABW0ZZF8_9ACTN</name>
<organism evidence="3 4">
    <name type="scientific">Actinomadura rugatobispora</name>
    <dbReference type="NCBI Taxonomy" id="1994"/>
    <lineage>
        <taxon>Bacteria</taxon>
        <taxon>Bacillati</taxon>
        <taxon>Actinomycetota</taxon>
        <taxon>Actinomycetes</taxon>
        <taxon>Streptosporangiales</taxon>
        <taxon>Thermomonosporaceae</taxon>
        <taxon>Actinomadura</taxon>
    </lineage>
</organism>
<protein>
    <submittedName>
        <fullName evidence="3">Uncharacterized protein</fullName>
    </submittedName>
</protein>